<name>A0A1M5Q5B4_BUTFI</name>
<dbReference type="RefSeq" id="WP_073384778.1">
    <property type="nucleotide sequence ID" value="NZ_FQXK01000003.1"/>
</dbReference>
<dbReference type="GeneID" id="89509050"/>
<evidence type="ECO:0000256" key="1">
    <source>
        <dbReference type="SAM" id="Phobius"/>
    </source>
</evidence>
<dbReference type="EMBL" id="FQXK01000003">
    <property type="protein sequence ID" value="SHH09324.1"/>
    <property type="molecule type" value="Genomic_DNA"/>
</dbReference>
<organism evidence="2 3">
    <name type="scientific">Butyrivibrio fibrisolvens DSM 3071</name>
    <dbReference type="NCBI Taxonomy" id="1121131"/>
    <lineage>
        <taxon>Bacteria</taxon>
        <taxon>Bacillati</taxon>
        <taxon>Bacillota</taxon>
        <taxon>Clostridia</taxon>
        <taxon>Lachnospirales</taxon>
        <taxon>Lachnospiraceae</taxon>
        <taxon>Butyrivibrio</taxon>
    </lineage>
</organism>
<dbReference type="GO" id="GO:0016020">
    <property type="term" value="C:membrane"/>
    <property type="evidence" value="ECO:0007669"/>
    <property type="project" value="InterPro"/>
</dbReference>
<dbReference type="GO" id="GO:0006508">
    <property type="term" value="P:proteolysis"/>
    <property type="evidence" value="ECO:0007669"/>
    <property type="project" value="UniProtKB-KW"/>
</dbReference>
<dbReference type="Proteomes" id="UP000184278">
    <property type="component" value="Unassembled WGS sequence"/>
</dbReference>
<feature type="transmembrane region" description="Helical" evidence="1">
    <location>
        <begin position="46"/>
        <end position="64"/>
    </location>
</feature>
<keyword evidence="3" id="KW-1185">Reference proteome</keyword>
<accession>A0A1M5Q5B4</accession>
<proteinExistence type="predicted"/>
<keyword evidence="1" id="KW-0812">Transmembrane</keyword>
<dbReference type="AlphaFoldDB" id="A0A1M5Q5B4"/>
<dbReference type="GO" id="GO:0009372">
    <property type="term" value="P:quorum sensing"/>
    <property type="evidence" value="ECO:0007669"/>
    <property type="project" value="UniProtKB-KW"/>
</dbReference>
<dbReference type="STRING" id="1121131.SAMN02745229_00204"/>
<dbReference type="GO" id="GO:0008233">
    <property type="term" value="F:peptidase activity"/>
    <property type="evidence" value="ECO:0007669"/>
    <property type="project" value="UniProtKB-KW"/>
</dbReference>
<evidence type="ECO:0000313" key="2">
    <source>
        <dbReference type="EMBL" id="SHH09324.1"/>
    </source>
</evidence>
<protein>
    <submittedName>
        <fullName evidence="2">Accessory gene regulator B</fullName>
    </submittedName>
</protein>
<keyword evidence="1" id="KW-1133">Transmembrane helix</keyword>
<feature type="transmembrane region" description="Helical" evidence="1">
    <location>
        <begin position="6"/>
        <end position="25"/>
    </location>
</feature>
<dbReference type="OrthoDB" id="9815055at2"/>
<gene>
    <name evidence="2" type="ORF">SAMN02745229_00204</name>
</gene>
<sequence length="94" mass="10677">MPNQILSYVAFVSSFVLIMLVVGTINHPNMNYSEHVLKESQKSARYMLLLETFIIVSLWTLGASEQYTCFMSWGIILCALCDVVAKITKQEVVR</sequence>
<evidence type="ECO:0000313" key="3">
    <source>
        <dbReference type="Proteomes" id="UP000184278"/>
    </source>
</evidence>
<reference evidence="3" key="1">
    <citation type="submission" date="2016-11" db="EMBL/GenBank/DDBJ databases">
        <authorList>
            <person name="Varghese N."/>
            <person name="Submissions S."/>
        </authorList>
    </citation>
    <scope>NUCLEOTIDE SEQUENCE [LARGE SCALE GENOMIC DNA]</scope>
    <source>
        <strain evidence="3">DSM 3071</strain>
    </source>
</reference>
<keyword evidence="1" id="KW-0472">Membrane</keyword>